<protein>
    <submittedName>
        <fullName evidence="3">Alkaline shock protein 23</fullName>
    </submittedName>
</protein>
<dbReference type="Pfam" id="PF03780">
    <property type="entry name" value="Asp23"/>
    <property type="match status" value="1"/>
</dbReference>
<gene>
    <name evidence="4" type="ORF">OERS_20640</name>
    <name evidence="3" type="ORF">OJAG_24320</name>
</gene>
<evidence type="ECO:0000313" key="3">
    <source>
        <dbReference type="EMBL" id="KZM34852.1"/>
    </source>
</evidence>
<dbReference type="OrthoDB" id="9808942at2"/>
<evidence type="ECO:0000313" key="6">
    <source>
        <dbReference type="Proteomes" id="UP000093412"/>
    </source>
</evidence>
<dbReference type="Proteomes" id="UP000093412">
    <property type="component" value="Unassembled WGS sequence"/>
</dbReference>
<feature type="compositionally biased region" description="Low complexity" evidence="2">
    <location>
        <begin position="1"/>
        <end position="18"/>
    </location>
</feature>
<feature type="compositionally biased region" description="Basic and acidic residues" evidence="2">
    <location>
        <begin position="19"/>
        <end position="34"/>
    </location>
</feature>
<proteinExistence type="inferred from homology"/>
<dbReference type="STRING" id="43678.OJAG_24320"/>
<reference evidence="3 5" key="1">
    <citation type="submission" date="2016-01" db="EMBL/GenBank/DDBJ databases">
        <title>Genome sequence of Oerskovia enterophila VJag, an agar and cellulose degrading bacterium.</title>
        <authorList>
            <person name="Poehlein A."/>
            <person name="Jag V."/>
            <person name="Bengelsdorf F."/>
            <person name="Duerre P."/>
            <person name="Daniel R."/>
        </authorList>
    </citation>
    <scope>NUCLEOTIDE SEQUENCE [LARGE SCALE GENOMIC DNA]</scope>
    <source>
        <strain evidence="3 5">VJag</strain>
    </source>
</reference>
<name>A0A163R4L1_9CELL</name>
<comment type="similarity">
    <text evidence="1">Belongs to the asp23 family.</text>
</comment>
<feature type="region of interest" description="Disordered" evidence="2">
    <location>
        <begin position="151"/>
        <end position="186"/>
    </location>
</feature>
<evidence type="ECO:0000313" key="5">
    <source>
        <dbReference type="Proteomes" id="UP000076447"/>
    </source>
</evidence>
<dbReference type="InterPro" id="IPR005531">
    <property type="entry name" value="Asp23"/>
</dbReference>
<reference evidence="4 6" key="2">
    <citation type="submission" date="2016-06" db="EMBL/GenBank/DDBJ databases">
        <title>Genome sequence of Oerskovia enterophila DSM 43852.</title>
        <authorList>
            <person name="Poehlein A."/>
            <person name="Jag V."/>
            <person name="Bengelsdorf F.R."/>
            <person name="Daniel R."/>
            <person name="Duerre P."/>
        </authorList>
    </citation>
    <scope>NUCLEOTIDE SEQUENCE [LARGE SCALE GENOMIC DNA]</scope>
    <source>
        <strain evidence="4 6">DSM 43852</strain>
    </source>
</reference>
<keyword evidence="6" id="KW-1185">Reference proteome</keyword>
<comment type="caution">
    <text evidence="3">The sequence shown here is derived from an EMBL/GenBank/DDBJ whole genome shotgun (WGS) entry which is preliminary data.</text>
</comment>
<accession>A0A163R4L1</accession>
<evidence type="ECO:0000313" key="4">
    <source>
        <dbReference type="EMBL" id="OCI31244.1"/>
    </source>
</evidence>
<dbReference type="Proteomes" id="UP000076447">
    <property type="component" value="Unassembled WGS sequence"/>
</dbReference>
<feature type="region of interest" description="Disordered" evidence="2">
    <location>
        <begin position="1"/>
        <end position="42"/>
    </location>
</feature>
<sequence>MSEQSTPTTGTPAAGASARPRDNSLARAPRESSEHVSALASEHGTTTIADQVVAKIAGIATRNVQGVYAVGGGAARAFGALREYIPGSGSDTTSGVHVEVGERQAAVDLDLVADYGVSIADLAQAVRRSVITSIERMTGLEVTEVNIDVNDVHLPDDDADSSSGRSSSREQSSAGGEGEEGGGRVR</sequence>
<dbReference type="RefSeq" id="WP_056651731.1">
    <property type="nucleotide sequence ID" value="NZ_JBIVFZ010000006.1"/>
</dbReference>
<evidence type="ECO:0000256" key="1">
    <source>
        <dbReference type="ARBA" id="ARBA00005721"/>
    </source>
</evidence>
<dbReference type="PATRIC" id="fig|43678.3.peg.2541"/>
<evidence type="ECO:0000256" key="2">
    <source>
        <dbReference type="SAM" id="MobiDB-lite"/>
    </source>
</evidence>
<organism evidence="3 5">
    <name type="scientific">Oerskovia enterophila</name>
    <dbReference type="NCBI Taxonomy" id="43678"/>
    <lineage>
        <taxon>Bacteria</taxon>
        <taxon>Bacillati</taxon>
        <taxon>Actinomycetota</taxon>
        <taxon>Actinomycetes</taxon>
        <taxon>Micrococcales</taxon>
        <taxon>Cellulomonadaceae</taxon>
        <taxon>Oerskovia</taxon>
    </lineage>
</organism>
<dbReference type="AlphaFoldDB" id="A0A163R4L1"/>
<dbReference type="EMBL" id="LRIE01000076">
    <property type="protein sequence ID" value="KZM34852.1"/>
    <property type="molecule type" value="Genomic_DNA"/>
</dbReference>
<feature type="compositionally biased region" description="Low complexity" evidence="2">
    <location>
        <begin position="161"/>
        <end position="174"/>
    </location>
</feature>
<dbReference type="EMBL" id="MAQA01000021">
    <property type="protein sequence ID" value="OCI31244.1"/>
    <property type="molecule type" value="Genomic_DNA"/>
</dbReference>
<dbReference type="PANTHER" id="PTHR34297">
    <property type="entry name" value="HYPOTHETICAL CYTOSOLIC PROTEIN-RELATED"/>
    <property type="match status" value="1"/>
</dbReference>
<dbReference type="PANTHER" id="PTHR34297:SF3">
    <property type="entry name" value="ALKALINE SHOCK PROTEIN 23"/>
    <property type="match status" value="1"/>
</dbReference>